<dbReference type="Pfam" id="PF01613">
    <property type="entry name" value="Flavin_Reduct"/>
    <property type="match status" value="1"/>
</dbReference>
<dbReference type="EMBL" id="CP018082">
    <property type="protein sequence ID" value="APE38296.1"/>
    <property type="molecule type" value="Genomic_DNA"/>
</dbReference>
<sequence>MEKKIVPADSKAIRHAFSQFPSGVAVLSAERDGIKHALVVSSFMVGVSLAPTLVAVAVQKSSGTWTALSGATSLGVSIFGRGQGDLTRQLAGKDRATRFEQVAVETRENGAIFIDGAALWLECSIYRVDDVGDHWLILLEVSRLGVGEAEPLIWHRSRFRELAATGSIAVS</sequence>
<dbReference type="KEGG" id="nsl:BOX37_13195"/>
<protein>
    <recommendedName>
        <fullName evidence="3">Flavin reductase like domain-containing protein</fullName>
    </recommendedName>
</protein>
<gene>
    <name evidence="4" type="ORF">BOX37_13195</name>
</gene>
<organism evidence="4 5">
    <name type="scientific">Nocardia mangyaensis</name>
    <dbReference type="NCBI Taxonomy" id="2213200"/>
    <lineage>
        <taxon>Bacteria</taxon>
        <taxon>Bacillati</taxon>
        <taxon>Actinomycetota</taxon>
        <taxon>Actinomycetes</taxon>
        <taxon>Mycobacteriales</taxon>
        <taxon>Nocardiaceae</taxon>
        <taxon>Nocardia</taxon>
    </lineage>
</organism>
<dbReference type="GO" id="GO:0042602">
    <property type="term" value="F:riboflavin reductase (NADPH) activity"/>
    <property type="evidence" value="ECO:0007669"/>
    <property type="project" value="TreeGrafter"/>
</dbReference>
<dbReference type="PANTHER" id="PTHR30466:SF11">
    <property type="entry name" value="FLAVIN-DEPENDENT MONOOXYGENASE, REDUCTASE SUBUNIT HSAB"/>
    <property type="match status" value="1"/>
</dbReference>
<keyword evidence="5" id="KW-1185">Reference proteome</keyword>
<dbReference type="InterPro" id="IPR002563">
    <property type="entry name" value="Flavin_Rdtase-like_dom"/>
</dbReference>
<proteinExistence type="inferred from homology"/>
<reference evidence="4" key="1">
    <citation type="submission" date="2016-11" db="EMBL/GenBank/DDBJ databases">
        <authorList>
            <person name="Jaros S."/>
            <person name="Januszkiewicz K."/>
            <person name="Wedrychowicz H."/>
        </authorList>
    </citation>
    <scope>NUCLEOTIDE SEQUENCE [LARGE SCALE GENOMIC DNA]</scope>
    <source>
        <strain evidence="4">Y48</strain>
    </source>
</reference>
<comment type="similarity">
    <text evidence="1">Belongs to the non-flavoprotein flavin reductase family.</text>
</comment>
<dbReference type="Proteomes" id="UP000183810">
    <property type="component" value="Chromosome"/>
</dbReference>
<dbReference type="SUPFAM" id="SSF50475">
    <property type="entry name" value="FMN-binding split barrel"/>
    <property type="match status" value="1"/>
</dbReference>
<evidence type="ECO:0000313" key="5">
    <source>
        <dbReference type="Proteomes" id="UP000183810"/>
    </source>
</evidence>
<dbReference type="AlphaFoldDB" id="A0A1J0W1U2"/>
<evidence type="ECO:0000256" key="1">
    <source>
        <dbReference type="ARBA" id="ARBA00008898"/>
    </source>
</evidence>
<evidence type="ECO:0000313" key="4">
    <source>
        <dbReference type="EMBL" id="APE38296.1"/>
    </source>
</evidence>
<dbReference type="SMART" id="SM00903">
    <property type="entry name" value="Flavin_Reduct"/>
    <property type="match status" value="1"/>
</dbReference>
<dbReference type="Gene3D" id="2.30.110.10">
    <property type="entry name" value="Electron Transport, Fmn-binding Protein, Chain A"/>
    <property type="match status" value="1"/>
</dbReference>
<dbReference type="InterPro" id="IPR050268">
    <property type="entry name" value="NADH-dep_flavin_reductase"/>
</dbReference>
<name>A0A1J0W1U2_9NOCA</name>
<dbReference type="PANTHER" id="PTHR30466">
    <property type="entry name" value="FLAVIN REDUCTASE"/>
    <property type="match status" value="1"/>
</dbReference>
<evidence type="ECO:0000256" key="2">
    <source>
        <dbReference type="ARBA" id="ARBA00023002"/>
    </source>
</evidence>
<keyword evidence="2" id="KW-0560">Oxidoreductase</keyword>
<evidence type="ECO:0000259" key="3">
    <source>
        <dbReference type="SMART" id="SM00903"/>
    </source>
</evidence>
<dbReference type="InterPro" id="IPR012349">
    <property type="entry name" value="Split_barrel_FMN-bd"/>
</dbReference>
<accession>A0A1J0W1U2</accession>
<feature type="domain" description="Flavin reductase like" evidence="3">
    <location>
        <begin position="17"/>
        <end position="161"/>
    </location>
</feature>
<dbReference type="GO" id="GO:0010181">
    <property type="term" value="F:FMN binding"/>
    <property type="evidence" value="ECO:0007669"/>
    <property type="project" value="InterPro"/>
</dbReference>